<comment type="caution">
    <text evidence="7">The sequence shown here is derived from an EMBL/GenBank/DDBJ whole genome shotgun (WGS) entry which is preliminary data.</text>
</comment>
<evidence type="ECO:0000313" key="7">
    <source>
        <dbReference type="EMBL" id="MBT1708884.1"/>
    </source>
</evidence>
<dbReference type="InterPro" id="IPR029063">
    <property type="entry name" value="SAM-dependent_MTases_sf"/>
</dbReference>
<reference evidence="7 8" key="1">
    <citation type="submission" date="2021-05" db="EMBL/GenBank/DDBJ databases">
        <title>A Polyphasic approach of four new species of the genus Ohtaekwangia: Ohtaekwangia histidinii sp. nov., Ohtaekwangia cretensis sp. nov., Ohtaekwangia indiensis sp. nov., Ohtaekwangia reichenbachii sp. nov. from diverse environment.</title>
        <authorList>
            <person name="Octaviana S."/>
        </authorList>
    </citation>
    <scope>NUCLEOTIDE SEQUENCE [LARGE SCALE GENOMIC DNA]</scope>
    <source>
        <strain evidence="7 8">PWU5</strain>
    </source>
</reference>
<proteinExistence type="predicted"/>
<dbReference type="GO" id="GO:0032259">
    <property type="term" value="P:methylation"/>
    <property type="evidence" value="ECO:0007669"/>
    <property type="project" value="UniProtKB-KW"/>
</dbReference>
<dbReference type="Proteomes" id="UP001319080">
    <property type="component" value="Unassembled WGS sequence"/>
</dbReference>
<evidence type="ECO:0000259" key="6">
    <source>
        <dbReference type="PROSITE" id="PS50123"/>
    </source>
</evidence>
<evidence type="ECO:0000256" key="4">
    <source>
        <dbReference type="ARBA" id="ARBA00022679"/>
    </source>
</evidence>
<dbReference type="InterPro" id="IPR022642">
    <property type="entry name" value="CheR_C"/>
</dbReference>
<keyword evidence="3" id="KW-0489">Methyltransferase</keyword>
<dbReference type="EC" id="2.1.1.80" evidence="2"/>
<dbReference type="Gene3D" id="3.40.50.150">
    <property type="entry name" value="Vaccinia Virus protein VP39"/>
    <property type="match status" value="1"/>
</dbReference>
<dbReference type="PANTHER" id="PTHR24422:SF26">
    <property type="entry name" value="CHEMOTAXIS PROTEIN METHYLTRANSFERASE"/>
    <property type="match status" value="1"/>
</dbReference>
<dbReference type="PROSITE" id="PS50123">
    <property type="entry name" value="CHER"/>
    <property type="match status" value="1"/>
</dbReference>
<feature type="domain" description="CheR-type methyltransferase" evidence="6">
    <location>
        <begin position="3"/>
        <end position="281"/>
    </location>
</feature>
<name>A0AAP2GQ30_9BACT</name>
<dbReference type="PROSITE" id="PS50007">
    <property type="entry name" value="PIPLC_X_DOMAIN"/>
    <property type="match status" value="1"/>
</dbReference>
<dbReference type="InterPro" id="IPR000780">
    <property type="entry name" value="CheR_MeTrfase"/>
</dbReference>
<keyword evidence="8" id="KW-1185">Reference proteome</keyword>
<dbReference type="PIRSF" id="PIRSF000410">
    <property type="entry name" value="CheR"/>
    <property type="match status" value="1"/>
</dbReference>
<dbReference type="RefSeq" id="WP_254084471.1">
    <property type="nucleotide sequence ID" value="NZ_JAHESE010000009.1"/>
</dbReference>
<dbReference type="PANTHER" id="PTHR24422">
    <property type="entry name" value="CHEMOTAXIS PROTEIN METHYLTRANSFERASE"/>
    <property type="match status" value="1"/>
</dbReference>
<dbReference type="InterPro" id="IPR036804">
    <property type="entry name" value="CheR_N_sf"/>
</dbReference>
<evidence type="ECO:0000256" key="3">
    <source>
        <dbReference type="ARBA" id="ARBA00022603"/>
    </source>
</evidence>
<dbReference type="AlphaFoldDB" id="A0AAP2GQ30"/>
<dbReference type="Gene3D" id="1.10.155.10">
    <property type="entry name" value="Chemotaxis receptor methyltransferase CheR, N-terminal domain"/>
    <property type="match status" value="1"/>
</dbReference>
<accession>A0AAP2GQ30</accession>
<dbReference type="Pfam" id="PF03705">
    <property type="entry name" value="CheR_N"/>
    <property type="match status" value="1"/>
</dbReference>
<evidence type="ECO:0000256" key="2">
    <source>
        <dbReference type="ARBA" id="ARBA00012534"/>
    </source>
</evidence>
<keyword evidence="4" id="KW-0808">Transferase</keyword>
<protein>
    <recommendedName>
        <fullName evidence="2">protein-glutamate O-methyltransferase</fullName>
        <ecNumber evidence="2">2.1.1.80</ecNumber>
    </recommendedName>
</protein>
<comment type="catalytic activity">
    <reaction evidence="1">
        <text>L-glutamyl-[protein] + S-adenosyl-L-methionine = [protein]-L-glutamate 5-O-methyl ester + S-adenosyl-L-homocysteine</text>
        <dbReference type="Rhea" id="RHEA:24452"/>
        <dbReference type="Rhea" id="RHEA-COMP:10208"/>
        <dbReference type="Rhea" id="RHEA-COMP:10311"/>
        <dbReference type="ChEBI" id="CHEBI:29973"/>
        <dbReference type="ChEBI" id="CHEBI:57856"/>
        <dbReference type="ChEBI" id="CHEBI:59789"/>
        <dbReference type="ChEBI" id="CHEBI:82795"/>
        <dbReference type="EC" id="2.1.1.80"/>
    </reaction>
</comment>
<gene>
    <name evidence="7" type="ORF">KK062_11655</name>
</gene>
<dbReference type="InterPro" id="IPR022641">
    <property type="entry name" value="CheR_N"/>
</dbReference>
<dbReference type="SUPFAM" id="SSF53335">
    <property type="entry name" value="S-adenosyl-L-methionine-dependent methyltransferases"/>
    <property type="match status" value="1"/>
</dbReference>
<sequence>MAALAQPQKLSDADFSRLSRFIYKECGINLTPLKKILLESRLQKRLEHLHIGTFSAYCDYVMSPAGLQQELVYMIDAVATNKTDFFREPVHFDFMREHLLPAWYANRPSGTFKVWSSACSSGEEPYTIAMVLEEFGIGHPLSYRIVASDISTKVLKKAIQAIYPMQSVAQVPMALCKRYLLRSKDKEGERPTIRMGPRLRTRVEFKRINLIEDITGIDNDFDLIFCRNVLIYFDRATQETVLRKLLSKLRRGGYLFIGHSESVHHLNLPVQQVKPTIFRKL</sequence>
<dbReference type="PRINTS" id="PR00996">
    <property type="entry name" value="CHERMTFRASE"/>
</dbReference>
<evidence type="ECO:0000313" key="8">
    <source>
        <dbReference type="Proteomes" id="UP001319080"/>
    </source>
</evidence>
<dbReference type="SMART" id="SM00138">
    <property type="entry name" value="MeTrc"/>
    <property type="match status" value="1"/>
</dbReference>
<dbReference type="Pfam" id="PF01739">
    <property type="entry name" value="CheR"/>
    <property type="match status" value="1"/>
</dbReference>
<dbReference type="EMBL" id="JAHESE010000009">
    <property type="protein sequence ID" value="MBT1708884.1"/>
    <property type="molecule type" value="Genomic_DNA"/>
</dbReference>
<dbReference type="InterPro" id="IPR026024">
    <property type="entry name" value="Chemotaxis_MeTrfase_CheR"/>
</dbReference>
<dbReference type="CDD" id="cd02440">
    <property type="entry name" value="AdoMet_MTases"/>
    <property type="match status" value="1"/>
</dbReference>
<keyword evidence="5" id="KW-0949">S-adenosyl-L-methionine</keyword>
<organism evidence="7 8">
    <name type="scientific">Dawidia cretensis</name>
    <dbReference type="NCBI Taxonomy" id="2782350"/>
    <lineage>
        <taxon>Bacteria</taxon>
        <taxon>Pseudomonadati</taxon>
        <taxon>Bacteroidota</taxon>
        <taxon>Cytophagia</taxon>
        <taxon>Cytophagales</taxon>
        <taxon>Chryseotaleaceae</taxon>
        <taxon>Dawidia</taxon>
    </lineage>
</organism>
<dbReference type="GO" id="GO:0008983">
    <property type="term" value="F:protein-glutamate O-methyltransferase activity"/>
    <property type="evidence" value="ECO:0007669"/>
    <property type="project" value="UniProtKB-EC"/>
</dbReference>
<dbReference type="InterPro" id="IPR050903">
    <property type="entry name" value="Bact_Chemotaxis_MeTrfase"/>
</dbReference>
<dbReference type="SUPFAM" id="SSF47757">
    <property type="entry name" value="Chemotaxis receptor methyltransferase CheR, N-terminal domain"/>
    <property type="match status" value="1"/>
</dbReference>
<evidence type="ECO:0000256" key="5">
    <source>
        <dbReference type="ARBA" id="ARBA00022691"/>
    </source>
</evidence>
<evidence type="ECO:0000256" key="1">
    <source>
        <dbReference type="ARBA" id="ARBA00001541"/>
    </source>
</evidence>